<keyword evidence="2" id="KW-1185">Reference proteome</keyword>
<proteinExistence type="predicted"/>
<accession>A0ACB8D6I9</accession>
<organism evidence="1 2">
    <name type="scientific">Dermacentor silvarum</name>
    <name type="common">Tick</name>
    <dbReference type="NCBI Taxonomy" id="543639"/>
    <lineage>
        <taxon>Eukaryota</taxon>
        <taxon>Metazoa</taxon>
        <taxon>Ecdysozoa</taxon>
        <taxon>Arthropoda</taxon>
        <taxon>Chelicerata</taxon>
        <taxon>Arachnida</taxon>
        <taxon>Acari</taxon>
        <taxon>Parasitiformes</taxon>
        <taxon>Ixodida</taxon>
        <taxon>Ixodoidea</taxon>
        <taxon>Ixodidae</taxon>
        <taxon>Rhipicephalinae</taxon>
        <taxon>Dermacentor</taxon>
    </lineage>
</organism>
<dbReference type="Proteomes" id="UP000821865">
    <property type="component" value="Chromosome 3"/>
</dbReference>
<gene>
    <name evidence="1" type="ORF">HPB49_015744</name>
</gene>
<protein>
    <submittedName>
        <fullName evidence="1">Uncharacterized protein</fullName>
    </submittedName>
</protein>
<dbReference type="EMBL" id="CM023472">
    <property type="protein sequence ID" value="KAH7959971.1"/>
    <property type="molecule type" value="Genomic_DNA"/>
</dbReference>
<evidence type="ECO:0000313" key="2">
    <source>
        <dbReference type="Proteomes" id="UP000821865"/>
    </source>
</evidence>
<name>A0ACB8D6I9_DERSI</name>
<evidence type="ECO:0000313" key="1">
    <source>
        <dbReference type="EMBL" id="KAH7959971.1"/>
    </source>
</evidence>
<comment type="caution">
    <text evidence="1">The sequence shown here is derived from an EMBL/GenBank/DDBJ whole genome shotgun (WGS) entry which is preliminary data.</text>
</comment>
<reference evidence="1" key="1">
    <citation type="submission" date="2020-05" db="EMBL/GenBank/DDBJ databases">
        <title>Large-scale comparative analyses of tick genomes elucidate their genetic diversity and vector capacities.</title>
        <authorList>
            <person name="Jia N."/>
            <person name="Wang J."/>
            <person name="Shi W."/>
            <person name="Du L."/>
            <person name="Sun Y."/>
            <person name="Zhan W."/>
            <person name="Jiang J."/>
            <person name="Wang Q."/>
            <person name="Zhang B."/>
            <person name="Ji P."/>
            <person name="Sakyi L.B."/>
            <person name="Cui X."/>
            <person name="Yuan T."/>
            <person name="Jiang B."/>
            <person name="Yang W."/>
            <person name="Lam T.T.-Y."/>
            <person name="Chang Q."/>
            <person name="Ding S."/>
            <person name="Wang X."/>
            <person name="Zhu J."/>
            <person name="Ruan X."/>
            <person name="Zhao L."/>
            <person name="Wei J."/>
            <person name="Que T."/>
            <person name="Du C."/>
            <person name="Cheng J."/>
            <person name="Dai P."/>
            <person name="Han X."/>
            <person name="Huang E."/>
            <person name="Gao Y."/>
            <person name="Liu J."/>
            <person name="Shao H."/>
            <person name="Ye R."/>
            <person name="Li L."/>
            <person name="Wei W."/>
            <person name="Wang X."/>
            <person name="Wang C."/>
            <person name="Yang T."/>
            <person name="Huo Q."/>
            <person name="Li W."/>
            <person name="Guo W."/>
            <person name="Chen H."/>
            <person name="Zhou L."/>
            <person name="Ni X."/>
            <person name="Tian J."/>
            <person name="Zhou Y."/>
            <person name="Sheng Y."/>
            <person name="Liu T."/>
            <person name="Pan Y."/>
            <person name="Xia L."/>
            <person name="Li J."/>
            <person name="Zhao F."/>
            <person name="Cao W."/>
        </authorList>
    </citation>
    <scope>NUCLEOTIDE SEQUENCE</scope>
    <source>
        <strain evidence="1">Dsil-2018</strain>
    </source>
</reference>
<sequence>MFALVRFRDDDMKVVLHINQIKNFSTKNVLDFDSAKWHQVYWQDEQQEGYFKAQVLRLFENRLLSQEHQRGCYTMAEGHIQQKKPSPQVQVSSVGCGSLPPQVEVSPRTAERVSPAAPTPEPSSPTRPQSAAEAELHVSLEDSDKNERLESSKIFSVVGIEVFLGSGVWLQKSVYEHLMQRPKDGIFVREASVRIFSTAGLFNRSVTGAASNRTKAEAKPPLDATKYEVLKVKPMDPQVLMCTYGAKTNASTVFPNDGMCDFIFFDSVYKNDRNFLADSDNFDVDLQHFLSVIPKYSKTTFGVGFAFEYRGTLTQDLTRTDPIPLEVFWKHGVFHFGILDVPVFGLKPFYMDDVFSCLKTLDAMSQRQRDSGKAAYIVLSAVPYNAGWVNYVADKMK</sequence>